<dbReference type="SUPFAM" id="SSF55961">
    <property type="entry name" value="Bet v1-like"/>
    <property type="match status" value="1"/>
</dbReference>
<dbReference type="Pfam" id="PF10604">
    <property type="entry name" value="Polyketide_cyc2"/>
    <property type="match status" value="1"/>
</dbReference>
<dbReference type="InterPro" id="IPR020503">
    <property type="entry name" value="Uncharacterised_Rv2561"/>
</dbReference>
<dbReference type="Pfam" id="PF10851">
    <property type="entry name" value="DUF2652"/>
    <property type="match status" value="1"/>
</dbReference>
<keyword evidence="2" id="KW-1185">Reference proteome</keyword>
<comment type="caution">
    <text evidence="1">The sequence shown here is derived from an EMBL/GenBank/DDBJ whole genome shotgun (WGS) entry which is preliminary data.</text>
</comment>
<evidence type="ECO:0000313" key="1">
    <source>
        <dbReference type="EMBL" id="NIZ63051.1"/>
    </source>
</evidence>
<dbReference type="Proteomes" id="UP001429564">
    <property type="component" value="Unassembled WGS sequence"/>
</dbReference>
<evidence type="ECO:0000313" key="2">
    <source>
        <dbReference type="Proteomes" id="UP001429564"/>
    </source>
</evidence>
<dbReference type="Gene3D" id="3.30.70.1230">
    <property type="entry name" value="Nucleotide cyclase"/>
    <property type="match status" value="1"/>
</dbReference>
<protein>
    <recommendedName>
        <fullName evidence="3">DUF2652 domain-containing protein</fullName>
    </recommendedName>
</protein>
<dbReference type="InterPro" id="IPR023393">
    <property type="entry name" value="START-like_dom_sf"/>
</dbReference>
<proteinExistence type="predicted"/>
<reference evidence="1 2" key="1">
    <citation type="submission" date="2018-05" db="EMBL/GenBank/DDBJ databases">
        <authorList>
            <person name="Zhang Y.-J."/>
        </authorList>
    </citation>
    <scope>NUCLEOTIDE SEQUENCE [LARGE SCALE GENOMIC DNA]</scope>
    <source>
        <strain evidence="1 2">CY04</strain>
    </source>
</reference>
<organism evidence="1 2">
    <name type="scientific">Parasedimentitalea denitrificans</name>
    <dbReference type="NCBI Taxonomy" id="2211118"/>
    <lineage>
        <taxon>Bacteria</taxon>
        <taxon>Pseudomonadati</taxon>
        <taxon>Pseudomonadota</taxon>
        <taxon>Alphaproteobacteria</taxon>
        <taxon>Rhodobacterales</taxon>
        <taxon>Paracoccaceae</taxon>
        <taxon>Parasedimentitalea</taxon>
    </lineage>
</organism>
<name>A0ABX0WC52_9RHOB</name>
<evidence type="ECO:0008006" key="3">
    <source>
        <dbReference type="Google" id="ProtNLM"/>
    </source>
</evidence>
<sequence length="416" mass="46774">MVLVPWLVSAADARMLKFGKYRLSPATFVVFPSFHPSSFHQERVNMDVRPGNCSGDKLMTTQYGYLLIADISGYTQFLTTSELEHANPILQSLLSTMVEQIGEPLHFWKMEGDAVLAYSTQQGFPTGETFLATCENLYNAFATRRQNIIANNTCTCQACANVDGLDLKIIAHHGGFDEMQVGPMKDISGADVILVHRMTKTDVSAVTGIRSYALFSDAAVKAMGVDAALVPYSQPFEHFGDVSMQVYDLAKAWESFRAGCDHYYLEEEDGVWTYRRHFDLPLVAVWDALTAPELKQRWMDGMISVTVDRPKGRIGAGSGYHCAHNAADFRYWVTDWEPFEYFSTRIHDPGREGISMPETYNLKPTETGTDFRYTIGQAHDADGNRSEVSEQEAVGFLSEFWPVCFDEMEIMLREAK</sequence>
<dbReference type="CDD" id="cd07814">
    <property type="entry name" value="SRPBCC_CalC_Aha1-like"/>
    <property type="match status" value="1"/>
</dbReference>
<dbReference type="Gene3D" id="3.30.530.20">
    <property type="match status" value="1"/>
</dbReference>
<dbReference type="InterPro" id="IPR019587">
    <property type="entry name" value="Polyketide_cyclase/dehydratase"/>
</dbReference>
<dbReference type="EMBL" id="QHLQ01000026">
    <property type="protein sequence ID" value="NIZ63051.1"/>
    <property type="molecule type" value="Genomic_DNA"/>
</dbReference>
<accession>A0ABX0WC52</accession>
<dbReference type="InterPro" id="IPR029787">
    <property type="entry name" value="Nucleotide_cyclase"/>
</dbReference>
<gene>
    <name evidence="1" type="ORF">DL239_18965</name>
</gene>